<dbReference type="Gene3D" id="3.40.50.300">
    <property type="entry name" value="P-loop containing nucleotide triphosphate hydrolases"/>
    <property type="match status" value="1"/>
</dbReference>
<gene>
    <name evidence="1" type="ORF">CHR90_01340</name>
</gene>
<comment type="caution">
    <text evidence="1">The sequence shown here is derived from an EMBL/GenBank/DDBJ whole genome shotgun (WGS) entry which is preliminary data.</text>
</comment>
<dbReference type="EMBL" id="NOXS01000020">
    <property type="protein sequence ID" value="OYQ21773.1"/>
    <property type="molecule type" value="Genomic_DNA"/>
</dbReference>
<dbReference type="InterPro" id="IPR027417">
    <property type="entry name" value="P-loop_NTPase"/>
</dbReference>
<protein>
    <recommendedName>
        <fullName evidence="3">Protein ImuA</fullName>
    </recommendedName>
</protein>
<proteinExistence type="predicted"/>
<dbReference type="Proteomes" id="UP000216361">
    <property type="component" value="Unassembled WGS sequence"/>
</dbReference>
<name>A0A255XXX3_9PROT</name>
<organism evidence="1 2">
    <name type="scientific">Elstera cyanobacteriorum</name>
    <dbReference type="NCBI Taxonomy" id="2022747"/>
    <lineage>
        <taxon>Bacteria</taxon>
        <taxon>Pseudomonadati</taxon>
        <taxon>Pseudomonadota</taxon>
        <taxon>Alphaproteobacteria</taxon>
        <taxon>Rhodospirillales</taxon>
        <taxon>Rhodospirillaceae</taxon>
        <taxon>Elstera</taxon>
    </lineage>
</organism>
<dbReference type="AlphaFoldDB" id="A0A255XXX3"/>
<sequence length="207" mass="22093">MGRRDARLSPPEDRALVSLGTADLDAFLPWGGLPSDGLHEVCGNGAFGWAAALAGRALAERQGDMFFLGPPSLFGLYPPGLQRFGITPDRVLIGEAKAEKERLWALEEALRSGCFAAVLAVADSRDLTVSRRLHLAAEAGESMALLLCRTGGASAALTRWDVAPIAGDGKPRWRVSLQRCRGGRPAEFIAGWEHDALCLYPTALLGD</sequence>
<keyword evidence="2" id="KW-1185">Reference proteome</keyword>
<evidence type="ECO:0000313" key="2">
    <source>
        <dbReference type="Proteomes" id="UP000216361"/>
    </source>
</evidence>
<accession>A0A255XXX3</accession>
<evidence type="ECO:0000313" key="1">
    <source>
        <dbReference type="EMBL" id="OYQ21773.1"/>
    </source>
</evidence>
<dbReference type="SUPFAM" id="SSF52540">
    <property type="entry name" value="P-loop containing nucleoside triphosphate hydrolases"/>
    <property type="match status" value="1"/>
</dbReference>
<reference evidence="1 2" key="1">
    <citation type="submission" date="2017-07" db="EMBL/GenBank/DDBJ databases">
        <title>Elstera cyanobacteriorum sp. nov., a novel bacterium isolated from cyanobacterial aggregates in a eutrophic lake.</title>
        <authorList>
            <person name="Cai H."/>
        </authorList>
    </citation>
    <scope>NUCLEOTIDE SEQUENCE [LARGE SCALE GENOMIC DNA]</scope>
    <source>
        <strain evidence="1 2">TH019</strain>
    </source>
</reference>
<evidence type="ECO:0008006" key="3">
    <source>
        <dbReference type="Google" id="ProtNLM"/>
    </source>
</evidence>